<dbReference type="PATRIC" id="fig|121290.4.peg.241"/>
<dbReference type="CDD" id="cd06170">
    <property type="entry name" value="LuxR_C_like"/>
    <property type="match status" value="1"/>
</dbReference>
<dbReference type="OrthoDB" id="5497412at2"/>
<dbReference type="Gene3D" id="3.30.450.20">
    <property type="entry name" value="PAS domain"/>
    <property type="match status" value="1"/>
</dbReference>
<keyword evidence="3" id="KW-0804">Transcription</keyword>
<dbReference type="STRING" id="121290.APY04_1702"/>
<dbReference type="Gene3D" id="1.10.10.10">
    <property type="entry name" value="Winged helix-like DNA-binding domain superfamily/Winged helix DNA-binding domain"/>
    <property type="match status" value="1"/>
</dbReference>
<evidence type="ECO:0000256" key="2">
    <source>
        <dbReference type="ARBA" id="ARBA00023125"/>
    </source>
</evidence>
<keyword evidence="6" id="KW-1185">Reference proteome</keyword>
<reference evidence="5 6" key="1">
    <citation type="submission" date="2015-10" db="EMBL/GenBank/DDBJ databases">
        <title>Transcriptomic analysis of a linuron degrading triple-species bacterial consortium.</title>
        <authorList>
            <person name="Albers P."/>
        </authorList>
    </citation>
    <scope>NUCLEOTIDE SEQUENCE [LARGE SCALE GENOMIC DNA]</scope>
    <source>
        <strain evidence="5 6">WDL6</strain>
    </source>
</reference>
<proteinExistence type="predicted"/>
<dbReference type="GO" id="GO:0003677">
    <property type="term" value="F:DNA binding"/>
    <property type="evidence" value="ECO:0007669"/>
    <property type="project" value="UniProtKB-KW"/>
</dbReference>
<dbReference type="SUPFAM" id="SSF46894">
    <property type="entry name" value="C-terminal effector domain of the bipartite response regulators"/>
    <property type="match status" value="1"/>
</dbReference>
<dbReference type="SMART" id="SM00091">
    <property type="entry name" value="PAS"/>
    <property type="match status" value="1"/>
</dbReference>
<evidence type="ECO:0000256" key="3">
    <source>
        <dbReference type="ARBA" id="ARBA00023163"/>
    </source>
</evidence>
<evidence type="ECO:0000259" key="4">
    <source>
        <dbReference type="PROSITE" id="PS50043"/>
    </source>
</evidence>
<dbReference type="EMBL" id="LMTR01000049">
    <property type="protein sequence ID" value="KWT69096.1"/>
    <property type="molecule type" value="Genomic_DNA"/>
</dbReference>
<protein>
    <submittedName>
        <fullName evidence="5">Transcriptional regulatory protein</fullName>
    </submittedName>
</protein>
<dbReference type="Proteomes" id="UP000059074">
    <property type="component" value="Unassembled WGS sequence"/>
</dbReference>
<dbReference type="SMART" id="SM00421">
    <property type="entry name" value="HTH_LUXR"/>
    <property type="match status" value="1"/>
</dbReference>
<gene>
    <name evidence="5" type="ORF">APY04_1702</name>
</gene>
<dbReference type="RefSeq" id="WP_068461529.1">
    <property type="nucleotide sequence ID" value="NZ_LMTR01000049.1"/>
</dbReference>
<feature type="domain" description="HTH luxR-type" evidence="4">
    <location>
        <begin position="305"/>
        <end position="371"/>
    </location>
</feature>
<dbReference type="Pfam" id="PF13188">
    <property type="entry name" value="PAS_8"/>
    <property type="match status" value="1"/>
</dbReference>
<dbReference type="InterPro" id="IPR000014">
    <property type="entry name" value="PAS"/>
</dbReference>
<dbReference type="InterPro" id="IPR016032">
    <property type="entry name" value="Sig_transdc_resp-reg_C-effctor"/>
</dbReference>
<dbReference type="AlphaFoldDB" id="A0A109BHW7"/>
<name>A0A109BHW7_HYPSL</name>
<evidence type="ECO:0000256" key="1">
    <source>
        <dbReference type="ARBA" id="ARBA00023015"/>
    </source>
</evidence>
<dbReference type="PROSITE" id="PS50043">
    <property type="entry name" value="HTH_LUXR_2"/>
    <property type="match status" value="1"/>
</dbReference>
<dbReference type="PANTHER" id="PTHR44688:SF16">
    <property type="entry name" value="DNA-BINDING TRANSCRIPTIONAL ACTIVATOR DEVR_DOSR"/>
    <property type="match status" value="1"/>
</dbReference>
<sequence>MSEIEALSSTVESLYDAAVDQDRWAHALEKATVFVKGTAANLFWQDAATNQAITFHSWGCDPVYEQLYFEKYAGLNPFFPALAFVEVGRAVAAEDLISHDEFRQTRFFKEWVEPQGLIDVIGVNLERTATSTAFFSIRRSKEDGIVDVAARQRCALIAPHIRRAVSIGKVVQNAKSAHGMLRAALEQVPAAVVFVAANGKIVFANQAAEDMLKSKQILITRRGVVGVVSQAADKHLRAALAAAARGDAALGLKGIDIPLTDAEGRHYLANVLSIVSEARRTPDAGEAVAALFIRGTTFATRTPLETAALHYGLTPSELRVLAAVLEAGTISDIADRLGVSKSTVKTHLNHLMAKTGTHRQTDLIRLMLSAGP</sequence>
<dbReference type="InterPro" id="IPR036388">
    <property type="entry name" value="WH-like_DNA-bd_sf"/>
</dbReference>
<organism evidence="5 6">
    <name type="scientific">Hyphomicrobium sulfonivorans</name>
    <dbReference type="NCBI Taxonomy" id="121290"/>
    <lineage>
        <taxon>Bacteria</taxon>
        <taxon>Pseudomonadati</taxon>
        <taxon>Pseudomonadota</taxon>
        <taxon>Alphaproteobacteria</taxon>
        <taxon>Hyphomicrobiales</taxon>
        <taxon>Hyphomicrobiaceae</taxon>
        <taxon>Hyphomicrobium</taxon>
    </lineage>
</organism>
<accession>A0A109BHW7</accession>
<dbReference type="GO" id="GO:0006355">
    <property type="term" value="P:regulation of DNA-templated transcription"/>
    <property type="evidence" value="ECO:0007669"/>
    <property type="project" value="InterPro"/>
</dbReference>
<dbReference type="PANTHER" id="PTHR44688">
    <property type="entry name" value="DNA-BINDING TRANSCRIPTIONAL ACTIVATOR DEVR_DOSR"/>
    <property type="match status" value="1"/>
</dbReference>
<dbReference type="InterPro" id="IPR000792">
    <property type="entry name" value="Tscrpt_reg_LuxR_C"/>
</dbReference>
<dbReference type="PRINTS" id="PR00038">
    <property type="entry name" value="HTHLUXR"/>
</dbReference>
<dbReference type="InterPro" id="IPR035965">
    <property type="entry name" value="PAS-like_dom_sf"/>
</dbReference>
<evidence type="ECO:0000313" key="6">
    <source>
        <dbReference type="Proteomes" id="UP000059074"/>
    </source>
</evidence>
<dbReference type="Pfam" id="PF00196">
    <property type="entry name" value="GerE"/>
    <property type="match status" value="1"/>
</dbReference>
<keyword evidence="1" id="KW-0805">Transcription regulation</keyword>
<keyword evidence="2" id="KW-0238">DNA-binding</keyword>
<comment type="caution">
    <text evidence="5">The sequence shown here is derived from an EMBL/GenBank/DDBJ whole genome shotgun (WGS) entry which is preliminary data.</text>
</comment>
<evidence type="ECO:0000313" key="5">
    <source>
        <dbReference type="EMBL" id="KWT69096.1"/>
    </source>
</evidence>
<dbReference type="SUPFAM" id="SSF55785">
    <property type="entry name" value="PYP-like sensor domain (PAS domain)"/>
    <property type="match status" value="1"/>
</dbReference>